<evidence type="ECO:0000256" key="6">
    <source>
        <dbReference type="ARBA" id="ARBA00023136"/>
    </source>
</evidence>
<evidence type="ECO:0000256" key="5">
    <source>
        <dbReference type="ARBA" id="ARBA00022989"/>
    </source>
</evidence>
<name>A0A2T2ND02_CORCC</name>
<dbReference type="Pfam" id="PF01699">
    <property type="entry name" value="Na_Ca_ex"/>
    <property type="match status" value="2"/>
</dbReference>
<dbReference type="Gene3D" id="1.20.1420.30">
    <property type="entry name" value="NCX, central ion-binding region"/>
    <property type="match status" value="2"/>
</dbReference>
<dbReference type="GO" id="GO:0005262">
    <property type="term" value="F:calcium channel activity"/>
    <property type="evidence" value="ECO:0007669"/>
    <property type="project" value="TreeGrafter"/>
</dbReference>
<feature type="transmembrane region" description="Helical" evidence="8">
    <location>
        <begin position="213"/>
        <end position="234"/>
    </location>
</feature>
<feature type="transmembrane region" description="Helical" evidence="8">
    <location>
        <begin position="6"/>
        <end position="25"/>
    </location>
</feature>
<dbReference type="STRING" id="1448308.A0A2T2ND02"/>
<dbReference type="OrthoDB" id="2127281at2759"/>
<gene>
    <name evidence="10" type="ORF">BS50DRAFT_577061</name>
</gene>
<protein>
    <recommendedName>
        <fullName evidence="9">Sodium/calcium exchanger membrane region domain-containing protein</fullName>
    </recommendedName>
</protein>
<dbReference type="Proteomes" id="UP000240883">
    <property type="component" value="Unassembled WGS sequence"/>
</dbReference>
<evidence type="ECO:0000313" key="10">
    <source>
        <dbReference type="EMBL" id="PSN63307.1"/>
    </source>
</evidence>
<feature type="domain" description="Sodium/calcium exchanger membrane region" evidence="9">
    <location>
        <begin position="213"/>
        <end position="352"/>
    </location>
</feature>
<feature type="region of interest" description="Disordered" evidence="7">
    <location>
        <begin position="162"/>
        <end position="197"/>
    </location>
</feature>
<dbReference type="GO" id="GO:0005886">
    <property type="term" value="C:plasma membrane"/>
    <property type="evidence" value="ECO:0007669"/>
    <property type="project" value="TreeGrafter"/>
</dbReference>
<evidence type="ECO:0000256" key="8">
    <source>
        <dbReference type="SAM" id="Phobius"/>
    </source>
</evidence>
<dbReference type="GO" id="GO:0006874">
    <property type="term" value="P:intracellular calcium ion homeostasis"/>
    <property type="evidence" value="ECO:0007669"/>
    <property type="project" value="TreeGrafter"/>
</dbReference>
<evidence type="ECO:0000256" key="3">
    <source>
        <dbReference type="ARBA" id="ARBA00022449"/>
    </source>
</evidence>
<evidence type="ECO:0000259" key="9">
    <source>
        <dbReference type="Pfam" id="PF01699"/>
    </source>
</evidence>
<evidence type="ECO:0000256" key="7">
    <source>
        <dbReference type="SAM" id="MobiDB-lite"/>
    </source>
</evidence>
<comment type="similarity">
    <text evidence="2">Belongs to the Ca(2+):cation antiporter (CaCA) (TC 2.A.19) family. SLC24A subfamily.</text>
</comment>
<evidence type="ECO:0000256" key="2">
    <source>
        <dbReference type="ARBA" id="ARBA00005364"/>
    </source>
</evidence>
<feature type="transmembrane region" description="Helical" evidence="8">
    <location>
        <begin position="277"/>
        <end position="298"/>
    </location>
</feature>
<dbReference type="InterPro" id="IPR004837">
    <property type="entry name" value="NaCa_Exmemb"/>
</dbReference>
<dbReference type="PANTHER" id="PTHR10846">
    <property type="entry name" value="SODIUM/POTASSIUM/CALCIUM EXCHANGER"/>
    <property type="match status" value="1"/>
</dbReference>
<dbReference type="PANTHER" id="PTHR10846:SF8">
    <property type="entry name" value="INNER MEMBRANE PROTEIN YRBG"/>
    <property type="match status" value="1"/>
</dbReference>
<reference evidence="10 11" key="1">
    <citation type="journal article" date="2018" name="Front. Microbiol.">
        <title>Genome-Wide Analysis of Corynespora cassiicola Leaf Fall Disease Putative Effectors.</title>
        <authorList>
            <person name="Lopez D."/>
            <person name="Ribeiro S."/>
            <person name="Label P."/>
            <person name="Fumanal B."/>
            <person name="Venisse J.S."/>
            <person name="Kohler A."/>
            <person name="de Oliveira R.R."/>
            <person name="Labutti K."/>
            <person name="Lipzen A."/>
            <person name="Lail K."/>
            <person name="Bauer D."/>
            <person name="Ohm R.A."/>
            <person name="Barry K.W."/>
            <person name="Spatafora J."/>
            <person name="Grigoriev I.V."/>
            <person name="Martin F.M."/>
            <person name="Pujade-Renaud V."/>
        </authorList>
    </citation>
    <scope>NUCLEOTIDE SEQUENCE [LARGE SCALE GENOMIC DNA]</scope>
    <source>
        <strain evidence="10 11">Philippines</strain>
    </source>
</reference>
<organism evidence="10 11">
    <name type="scientific">Corynespora cassiicola Philippines</name>
    <dbReference type="NCBI Taxonomy" id="1448308"/>
    <lineage>
        <taxon>Eukaryota</taxon>
        <taxon>Fungi</taxon>
        <taxon>Dikarya</taxon>
        <taxon>Ascomycota</taxon>
        <taxon>Pezizomycotina</taxon>
        <taxon>Dothideomycetes</taxon>
        <taxon>Pleosporomycetidae</taxon>
        <taxon>Pleosporales</taxon>
        <taxon>Corynesporascaceae</taxon>
        <taxon>Corynespora</taxon>
    </lineage>
</organism>
<dbReference type="EMBL" id="KZ678140">
    <property type="protein sequence ID" value="PSN63307.1"/>
    <property type="molecule type" value="Genomic_DNA"/>
</dbReference>
<feature type="compositionally biased region" description="Basic and acidic residues" evidence="7">
    <location>
        <begin position="172"/>
        <end position="186"/>
    </location>
</feature>
<sequence>MANPDVVAYNIAVFIASLFLLESGADRFLDHTAIVARRTRIPESVIGLLTAGGEWEELAVVIACILQKRASLAIGNIVGSAISNILGAFSLGLLFHDKAAPIEYDRSCRIYSLVSLVLTTFVVVAIHFYIRILWLICGSLLLAIFALYVGSVAWAISQGQLTAPEDSDDDSSDHRSSDDESTREEQSTLNADASTPLLPSASPKLRHTLGYHVMYLVSGFLAICLAGYVLSHSATNIVDEFGASDILFGVVILAIATTLPEKFVAVMSGHRGHVGILVANTAGSNIFLLSLCLGIIMIDAPGKLERGNVNVFELVVLWVSTFAFTATVWFGGRLSRWIGILMLVCYIAFIVLEFAIVHRPAVRG</sequence>
<dbReference type="AlphaFoldDB" id="A0A2T2ND02"/>
<dbReference type="GO" id="GO:0008273">
    <property type="term" value="F:calcium, potassium:sodium antiporter activity"/>
    <property type="evidence" value="ECO:0007669"/>
    <property type="project" value="TreeGrafter"/>
</dbReference>
<feature type="transmembrane region" description="Helical" evidence="8">
    <location>
        <begin position="45"/>
        <end position="66"/>
    </location>
</feature>
<feature type="domain" description="Sodium/calcium exchanger membrane region" evidence="9">
    <location>
        <begin position="11"/>
        <end position="150"/>
    </location>
</feature>
<dbReference type="InterPro" id="IPR044880">
    <property type="entry name" value="NCX_ion-bd_dom_sf"/>
</dbReference>
<evidence type="ECO:0000313" key="11">
    <source>
        <dbReference type="Proteomes" id="UP000240883"/>
    </source>
</evidence>
<comment type="subcellular location">
    <subcellularLocation>
        <location evidence="1">Membrane</location>
        <topology evidence="1">Multi-pass membrane protein</topology>
    </subcellularLocation>
</comment>
<feature type="transmembrane region" description="Helical" evidence="8">
    <location>
        <begin position="132"/>
        <end position="156"/>
    </location>
</feature>
<keyword evidence="3" id="KW-0813">Transport</keyword>
<proteinExistence type="inferred from homology"/>
<keyword evidence="4 8" id="KW-0812">Transmembrane</keyword>
<feature type="transmembrane region" description="Helical" evidence="8">
    <location>
        <begin position="108"/>
        <end position="126"/>
    </location>
</feature>
<evidence type="ECO:0000256" key="4">
    <source>
        <dbReference type="ARBA" id="ARBA00022692"/>
    </source>
</evidence>
<feature type="transmembrane region" description="Helical" evidence="8">
    <location>
        <begin position="72"/>
        <end position="96"/>
    </location>
</feature>
<keyword evidence="11" id="KW-1185">Reference proteome</keyword>
<keyword evidence="6 8" id="KW-0472">Membrane</keyword>
<accession>A0A2T2ND02</accession>
<evidence type="ECO:0000256" key="1">
    <source>
        <dbReference type="ARBA" id="ARBA00004141"/>
    </source>
</evidence>
<feature type="transmembrane region" description="Helical" evidence="8">
    <location>
        <begin position="310"/>
        <end position="330"/>
    </location>
</feature>
<dbReference type="InterPro" id="IPR004481">
    <property type="entry name" value="K/Na/Ca-exchanger"/>
</dbReference>
<keyword evidence="5 8" id="KW-1133">Transmembrane helix</keyword>
<feature type="transmembrane region" description="Helical" evidence="8">
    <location>
        <begin position="337"/>
        <end position="357"/>
    </location>
</feature>
<keyword evidence="3" id="KW-0050">Antiport</keyword>
<feature type="transmembrane region" description="Helical" evidence="8">
    <location>
        <begin position="246"/>
        <end position="265"/>
    </location>
</feature>